<evidence type="ECO:0000313" key="11">
    <source>
        <dbReference type="EMBL" id="KAJ5110776.1"/>
    </source>
</evidence>
<dbReference type="OrthoDB" id="73691at2759"/>
<keyword evidence="5 7" id="KW-0496">Mitochondrion</keyword>
<evidence type="ECO:0000256" key="8">
    <source>
        <dbReference type="SAM" id="MobiDB-lite"/>
    </source>
</evidence>
<evidence type="ECO:0000256" key="3">
    <source>
        <dbReference type="ARBA" id="ARBA00022792"/>
    </source>
</evidence>
<evidence type="ECO:0000256" key="6">
    <source>
        <dbReference type="ARBA" id="ARBA00023136"/>
    </source>
</evidence>
<reference evidence="11" key="2">
    <citation type="journal article" date="2023" name="IMA Fungus">
        <title>Comparative genomic study of the Penicillium genus elucidates a diverse pangenome and 15 lateral gene transfer events.</title>
        <authorList>
            <person name="Petersen C."/>
            <person name="Sorensen T."/>
            <person name="Nielsen M.R."/>
            <person name="Sondergaard T.E."/>
            <person name="Sorensen J.L."/>
            <person name="Fitzpatrick D.A."/>
            <person name="Frisvad J.C."/>
            <person name="Nielsen K.L."/>
        </authorList>
    </citation>
    <scope>NUCLEOTIDE SEQUENCE</scope>
    <source>
        <strain evidence="11">IBT 30761</strain>
    </source>
</reference>
<keyword evidence="12" id="KW-1185">Reference proteome</keyword>
<evidence type="ECO:0000256" key="9">
    <source>
        <dbReference type="SAM" id="Phobius"/>
    </source>
</evidence>
<dbReference type="InterPro" id="IPR033122">
    <property type="entry name" value="LETM1-like_RBD"/>
</dbReference>
<dbReference type="PANTHER" id="PTHR14009:SF6">
    <property type="entry name" value="LETM1 RBD DOMAIN-CONTAINING PROTEIN"/>
    <property type="match status" value="1"/>
</dbReference>
<proteinExistence type="predicted"/>
<dbReference type="InterPro" id="IPR044202">
    <property type="entry name" value="LETM1/MDM38-like"/>
</dbReference>
<evidence type="ECO:0000256" key="5">
    <source>
        <dbReference type="ARBA" id="ARBA00023128"/>
    </source>
</evidence>
<dbReference type="GO" id="GO:0030003">
    <property type="term" value="P:intracellular monoatomic cation homeostasis"/>
    <property type="evidence" value="ECO:0007669"/>
    <property type="project" value="TreeGrafter"/>
</dbReference>
<dbReference type="AlphaFoldDB" id="A0A9W9KMB1"/>
<name>A0A9W9KMB1_9EURO</name>
<feature type="region of interest" description="Disordered" evidence="8">
    <location>
        <begin position="1"/>
        <end position="24"/>
    </location>
</feature>
<reference evidence="11" key="1">
    <citation type="submission" date="2022-11" db="EMBL/GenBank/DDBJ databases">
        <authorList>
            <person name="Petersen C."/>
        </authorList>
    </citation>
    <scope>NUCLEOTIDE SEQUENCE</scope>
    <source>
        <strain evidence="11">IBT 30761</strain>
    </source>
</reference>
<evidence type="ECO:0000256" key="4">
    <source>
        <dbReference type="ARBA" id="ARBA00022989"/>
    </source>
</evidence>
<feature type="domain" description="Letm1 RBD" evidence="10">
    <location>
        <begin position="185"/>
        <end position="362"/>
    </location>
</feature>
<feature type="compositionally biased region" description="Basic residues" evidence="8">
    <location>
        <begin position="1"/>
        <end position="11"/>
    </location>
</feature>
<accession>A0A9W9KMB1</accession>
<dbReference type="GeneID" id="81352784"/>
<dbReference type="RefSeq" id="XP_056478846.1">
    <property type="nucleotide sequence ID" value="XM_056613805.1"/>
</dbReference>
<evidence type="ECO:0000313" key="12">
    <source>
        <dbReference type="Proteomes" id="UP001149074"/>
    </source>
</evidence>
<comment type="caution">
    <text evidence="11">The sequence shown here is derived from an EMBL/GenBank/DDBJ whole genome shotgun (WGS) entry which is preliminary data.</text>
</comment>
<dbReference type="Proteomes" id="UP001149074">
    <property type="component" value="Unassembled WGS sequence"/>
</dbReference>
<evidence type="ECO:0000256" key="2">
    <source>
        <dbReference type="ARBA" id="ARBA00022692"/>
    </source>
</evidence>
<sequence>MATLARGHRALRPPLRLQPYNPKTQLHPHPSVCYLLFSTTARKAAKAAKPKPTSSQSSTPTTPAQTITTPSASETNAPTSTLPAEIDTPAPLTPSASTPDKLKRLVSIGRAYLSFYKTGLKNVFRNYKASLPFRAQLGLPAYLPTSPPRGTTPSNGDKDSGAAGLGRGQFQLVRRSARDVRRMIPFAMVLLVCGEFTPLIIPIFGSAITPATCRVPSQIAKERDTASKRKTLALRAVGAAGEEVHTVASYASRDFLKDASAENVLTASALFGLIKRHDKFAGSLLVRMLYRKRLERYIQYLAIDDQLIRAGGGVKKLSLPEVKIALDERGLSDCAALLSGGKAEVVQRETLERWLDVRSLKP</sequence>
<feature type="region of interest" description="Disordered" evidence="8">
    <location>
        <begin position="45"/>
        <end position="99"/>
    </location>
</feature>
<organism evidence="11 12">
    <name type="scientific">Penicillium argentinense</name>
    <dbReference type="NCBI Taxonomy" id="1131581"/>
    <lineage>
        <taxon>Eukaryota</taxon>
        <taxon>Fungi</taxon>
        <taxon>Dikarya</taxon>
        <taxon>Ascomycota</taxon>
        <taxon>Pezizomycotina</taxon>
        <taxon>Eurotiomycetes</taxon>
        <taxon>Eurotiomycetidae</taxon>
        <taxon>Eurotiales</taxon>
        <taxon>Aspergillaceae</taxon>
        <taxon>Penicillium</taxon>
    </lineage>
</organism>
<keyword evidence="6 9" id="KW-0472">Membrane</keyword>
<evidence type="ECO:0000259" key="10">
    <source>
        <dbReference type="PROSITE" id="PS51758"/>
    </source>
</evidence>
<protein>
    <recommendedName>
        <fullName evidence="10">Letm1 RBD domain-containing protein</fullName>
    </recommendedName>
</protein>
<feature type="compositionally biased region" description="Low complexity" evidence="8">
    <location>
        <begin position="50"/>
        <end position="73"/>
    </location>
</feature>
<evidence type="ECO:0000256" key="1">
    <source>
        <dbReference type="ARBA" id="ARBA00004434"/>
    </source>
</evidence>
<dbReference type="GO" id="GO:0005743">
    <property type="term" value="C:mitochondrial inner membrane"/>
    <property type="evidence" value="ECO:0007669"/>
    <property type="project" value="UniProtKB-SubCell"/>
</dbReference>
<feature type="compositionally biased region" description="Low complexity" evidence="8">
    <location>
        <begin position="88"/>
        <end position="99"/>
    </location>
</feature>
<dbReference type="PROSITE" id="PS51758">
    <property type="entry name" value="LETM1_RBD"/>
    <property type="match status" value="1"/>
</dbReference>
<keyword evidence="3" id="KW-0999">Mitochondrion inner membrane</keyword>
<keyword evidence="4 9" id="KW-1133">Transmembrane helix</keyword>
<dbReference type="PANTHER" id="PTHR14009">
    <property type="entry name" value="LEUCINE ZIPPER-EF-HAND CONTAINING TRANSMEMBRANE PROTEIN"/>
    <property type="match status" value="1"/>
</dbReference>
<dbReference type="EMBL" id="JAPQKI010000002">
    <property type="protein sequence ID" value="KAJ5110776.1"/>
    <property type="molecule type" value="Genomic_DNA"/>
</dbReference>
<dbReference type="GO" id="GO:0043022">
    <property type="term" value="F:ribosome binding"/>
    <property type="evidence" value="ECO:0007669"/>
    <property type="project" value="InterPro"/>
</dbReference>
<keyword evidence="2 9" id="KW-0812">Transmembrane</keyword>
<comment type="subcellular location">
    <subcellularLocation>
        <location evidence="1">Mitochondrion inner membrane</location>
        <topology evidence="1">Single-pass membrane protein</topology>
    </subcellularLocation>
</comment>
<feature type="transmembrane region" description="Helical" evidence="9">
    <location>
        <begin position="184"/>
        <end position="208"/>
    </location>
</feature>
<gene>
    <name evidence="11" type="ORF">N7532_001311</name>
</gene>
<feature type="region of interest" description="Disordered" evidence="8">
    <location>
        <begin position="142"/>
        <end position="165"/>
    </location>
</feature>
<evidence type="ECO:0000256" key="7">
    <source>
        <dbReference type="PROSITE-ProRule" id="PRU01094"/>
    </source>
</evidence>